<dbReference type="AlphaFoldDB" id="A0A919ATU5"/>
<name>A0A919ATU5_9PROT</name>
<comment type="caution">
    <text evidence="3">The sequence shown here is derived from an EMBL/GenBank/DDBJ whole genome shotgun (WGS) entry which is preliminary data.</text>
</comment>
<feature type="region of interest" description="Disordered" evidence="2">
    <location>
        <begin position="122"/>
        <end position="145"/>
    </location>
</feature>
<protein>
    <recommendedName>
        <fullName evidence="5">Flagellar FliJ protein</fullName>
    </recommendedName>
</protein>
<reference evidence="3" key="1">
    <citation type="journal article" date="2014" name="Int. J. Syst. Evol. Microbiol.">
        <title>Complete genome sequence of Corynebacterium casei LMG S-19264T (=DSM 44701T), isolated from a smear-ripened cheese.</title>
        <authorList>
            <consortium name="US DOE Joint Genome Institute (JGI-PGF)"/>
            <person name="Walter F."/>
            <person name="Albersmeier A."/>
            <person name="Kalinowski J."/>
            <person name="Ruckert C."/>
        </authorList>
    </citation>
    <scope>NUCLEOTIDE SEQUENCE</scope>
    <source>
        <strain evidence="3">KCTC 42590</strain>
    </source>
</reference>
<organism evidence="3 4">
    <name type="scientific">Kordiimonas sediminis</name>
    <dbReference type="NCBI Taxonomy" id="1735581"/>
    <lineage>
        <taxon>Bacteria</taxon>
        <taxon>Pseudomonadati</taxon>
        <taxon>Pseudomonadota</taxon>
        <taxon>Alphaproteobacteria</taxon>
        <taxon>Kordiimonadales</taxon>
        <taxon>Kordiimonadaceae</taxon>
        <taxon>Kordiimonas</taxon>
    </lineage>
</organism>
<sequence>MSRLDGIIRLYKWELDEKRRELVDLQEQVDRVQEQIEMLHQEVEDQKQHAATEAGLTTMGAYLEGVRKREQMLRSELRKREEAVAKQQERVSEAFSELKTYEIARDKEKARQVAKVAKVEQAEFDEQGLRRSSQRDASQHPQRKR</sequence>
<feature type="coiled-coil region" evidence="1">
    <location>
        <begin position="8"/>
        <end position="49"/>
    </location>
</feature>
<evidence type="ECO:0000256" key="1">
    <source>
        <dbReference type="SAM" id="Coils"/>
    </source>
</evidence>
<evidence type="ECO:0008006" key="5">
    <source>
        <dbReference type="Google" id="ProtNLM"/>
    </source>
</evidence>
<feature type="compositionally biased region" description="Basic and acidic residues" evidence="2">
    <location>
        <begin position="122"/>
        <end position="138"/>
    </location>
</feature>
<dbReference type="Gene3D" id="1.10.287.1700">
    <property type="match status" value="1"/>
</dbReference>
<accession>A0A919ATU5</accession>
<evidence type="ECO:0000313" key="4">
    <source>
        <dbReference type="Proteomes" id="UP000630923"/>
    </source>
</evidence>
<dbReference type="EMBL" id="BNCI01000002">
    <property type="protein sequence ID" value="GHF22529.1"/>
    <property type="molecule type" value="Genomic_DNA"/>
</dbReference>
<dbReference type="Proteomes" id="UP000630923">
    <property type="component" value="Unassembled WGS sequence"/>
</dbReference>
<proteinExistence type="predicted"/>
<keyword evidence="1" id="KW-0175">Coiled coil</keyword>
<dbReference type="RefSeq" id="WP_191251777.1">
    <property type="nucleotide sequence ID" value="NZ_BNCI01000002.1"/>
</dbReference>
<evidence type="ECO:0000256" key="2">
    <source>
        <dbReference type="SAM" id="MobiDB-lite"/>
    </source>
</evidence>
<dbReference type="InterPro" id="IPR053716">
    <property type="entry name" value="Flag_assembly_chemotaxis_eff"/>
</dbReference>
<reference evidence="3" key="2">
    <citation type="submission" date="2020-09" db="EMBL/GenBank/DDBJ databases">
        <authorList>
            <person name="Sun Q."/>
            <person name="Kim S."/>
        </authorList>
    </citation>
    <scope>NUCLEOTIDE SEQUENCE</scope>
    <source>
        <strain evidence="3">KCTC 42590</strain>
    </source>
</reference>
<keyword evidence="4" id="KW-1185">Reference proteome</keyword>
<gene>
    <name evidence="3" type="ORF">GCM10017044_16090</name>
</gene>
<evidence type="ECO:0000313" key="3">
    <source>
        <dbReference type="EMBL" id="GHF22529.1"/>
    </source>
</evidence>